<accession>A0ABW7D1E4</accession>
<proteinExistence type="predicted"/>
<comment type="caution">
    <text evidence="1">The sequence shown here is derived from an EMBL/GenBank/DDBJ whole genome shotgun (WGS) entry which is preliminary data.</text>
</comment>
<sequence>MQTTLQGRSYQRGEITLEELAALTAGFNYASALLHEDLLGNDYDAVVVDGDLHLPSLTLGEPLAFLVVTGNLVIDGACVDCDEPATGLYVLGNLQAGSVWTGGMLGVQGDLTVARTLAGFYNDYAAIVKGTTRAAVFFPENHYFQFEGAPTFDVVLGNAAPYRVPKQWAAQVTETLKGRALLDRAVGLESEDLPALSAEQIETFGATELLDAHALYTRVQADSSVLSD</sequence>
<gene>
    <name evidence="1" type="ORF">ACEU0G_000698</name>
</gene>
<organism evidence="1 2">
    <name type="scientific">Stenotrophomonas nematodicola</name>
    <dbReference type="NCBI Taxonomy" id="2656746"/>
    <lineage>
        <taxon>Bacteria</taxon>
        <taxon>Pseudomonadati</taxon>
        <taxon>Pseudomonadota</taxon>
        <taxon>Gammaproteobacteria</taxon>
        <taxon>Lysobacterales</taxon>
        <taxon>Lysobacteraceae</taxon>
        <taxon>Stenotrophomonas</taxon>
    </lineage>
</organism>
<protein>
    <submittedName>
        <fullName evidence="1">Uncharacterized protein</fullName>
    </submittedName>
</protein>
<reference evidence="1 2" key="1">
    <citation type="submission" date="2024-09" db="EMBL/GenBank/DDBJ databases">
        <authorList>
            <consortium name="All-Russian atlas of soil microorganisms"/>
            <consortium name="as a basis for the search for new antimicrobial producers and enzymes with unique properties"/>
            <person name="Sokolova E.A."/>
            <person name="Voronina E.N."/>
        </authorList>
    </citation>
    <scope>NUCLEOTIDE SEQUENCE [LARGE SCALE GENOMIC DNA]</scope>
    <source>
        <strain evidence="1 2">AF-22b-331.1</strain>
    </source>
</reference>
<keyword evidence="2" id="KW-1185">Reference proteome</keyword>
<dbReference type="Proteomes" id="UP001605261">
    <property type="component" value="Unassembled WGS sequence"/>
</dbReference>
<evidence type="ECO:0000313" key="1">
    <source>
        <dbReference type="EMBL" id="MFG6110818.1"/>
    </source>
</evidence>
<evidence type="ECO:0000313" key="2">
    <source>
        <dbReference type="Proteomes" id="UP001605261"/>
    </source>
</evidence>
<dbReference type="RefSeq" id="WP_394164303.1">
    <property type="nucleotide sequence ID" value="NZ_JBHGCJ010000014.1"/>
</dbReference>
<dbReference type="EMBL" id="JBHGCJ010000014">
    <property type="protein sequence ID" value="MFG6110818.1"/>
    <property type="molecule type" value="Genomic_DNA"/>
</dbReference>
<name>A0ABW7D1E4_9GAMM</name>